<dbReference type="Proteomes" id="UP000027341">
    <property type="component" value="Unassembled WGS sequence"/>
</dbReference>
<name>Q75W41_HYDMR</name>
<keyword evidence="3" id="KW-1185">Reference proteome</keyword>
<dbReference type="EMBL" id="JMIU01000001">
    <property type="protein sequence ID" value="KDN96373.1"/>
    <property type="molecule type" value="Genomic_DNA"/>
</dbReference>
<protein>
    <submittedName>
        <fullName evidence="1">Uncharacterized protein orf1-5</fullName>
    </submittedName>
</protein>
<reference evidence="1" key="1">
    <citation type="journal article" date="2004" name="J. Bacteriol.">
        <title>CO2-responsive expression and gene organization of three ribulose-1,5-bisphosphate carboxylase/oxygenase enzymes and carboxysomes in Hydrogenovibrio marinus strain MH-110.</title>
        <authorList>
            <person name="Yoshizawa Y."/>
            <person name="Toyoda K."/>
            <person name="Arai H."/>
            <person name="Ishii M."/>
            <person name="Igarashi Y."/>
        </authorList>
    </citation>
    <scope>NUCLEOTIDE SEQUENCE</scope>
    <source>
        <strain evidence="1">MH-110</strain>
    </source>
</reference>
<sequence>MNAQEFKEAVNALTEKELNVILQDEGLIVHQDQSLKTGPADAAFVIYELGDDGFTQTAEVKNYLLENAESLIETYYQFNPVSKECFNRELQGLFNEHGQDAFVCKQGKTPQKVIFVEQGNLIVEDESSPRFKYGIYLQVEDDSSSMVKINKAKNWLQSGSAYGDYISTNVCRFSAME</sequence>
<organism evidence="1">
    <name type="scientific">Hydrogenovibrio marinus</name>
    <dbReference type="NCBI Taxonomy" id="28885"/>
    <lineage>
        <taxon>Bacteria</taxon>
        <taxon>Pseudomonadati</taxon>
        <taxon>Pseudomonadota</taxon>
        <taxon>Gammaproteobacteria</taxon>
        <taxon>Thiotrichales</taxon>
        <taxon>Piscirickettsiaceae</taxon>
        <taxon>Hydrogenovibrio</taxon>
    </lineage>
</organism>
<evidence type="ECO:0000313" key="2">
    <source>
        <dbReference type="EMBL" id="KDN96373.1"/>
    </source>
</evidence>
<proteinExistence type="predicted"/>
<gene>
    <name evidence="1" type="primary">orf1-5</name>
    <name evidence="2" type="ORF">EI16_08860</name>
</gene>
<dbReference type="RefSeq" id="WP_029912400.1">
    <property type="nucleotide sequence ID" value="NZ_AP020335.1"/>
</dbReference>
<accession>Q75W41</accession>
<dbReference type="STRING" id="28885.EI16_08860"/>
<evidence type="ECO:0000313" key="3">
    <source>
        <dbReference type="Proteomes" id="UP000027341"/>
    </source>
</evidence>
<dbReference type="AlphaFoldDB" id="Q75W41"/>
<dbReference type="EMBL" id="AB122069">
    <property type="protein sequence ID" value="BAD15311.1"/>
    <property type="molecule type" value="Genomic_DNA"/>
</dbReference>
<evidence type="ECO:0000313" key="1">
    <source>
        <dbReference type="EMBL" id="BAD15311.1"/>
    </source>
</evidence>
<reference evidence="2 3" key="2">
    <citation type="submission" date="2014-04" db="EMBL/GenBank/DDBJ databases">
        <title>Draft genome sequence of Hydrogenovibrio marinus MH-110, a model organism for aerobic H2 metabolism.</title>
        <authorList>
            <person name="Cha H.J."/>
            <person name="Jo B.H."/>
            <person name="Hwang B.H."/>
        </authorList>
    </citation>
    <scope>NUCLEOTIDE SEQUENCE [LARGE SCALE GENOMIC DNA]</scope>
    <source>
        <strain evidence="2 3">MH-110</strain>
    </source>
</reference>